<organism evidence="2 3">
    <name type="scientific">Raphidocelis subcapitata</name>
    <dbReference type="NCBI Taxonomy" id="307507"/>
    <lineage>
        <taxon>Eukaryota</taxon>
        <taxon>Viridiplantae</taxon>
        <taxon>Chlorophyta</taxon>
        <taxon>core chlorophytes</taxon>
        <taxon>Chlorophyceae</taxon>
        <taxon>CS clade</taxon>
        <taxon>Sphaeropleales</taxon>
        <taxon>Selenastraceae</taxon>
        <taxon>Raphidocelis</taxon>
    </lineage>
</organism>
<evidence type="ECO:0000313" key="3">
    <source>
        <dbReference type="Proteomes" id="UP000247498"/>
    </source>
</evidence>
<evidence type="ECO:0000256" key="1">
    <source>
        <dbReference type="SAM" id="SignalP"/>
    </source>
</evidence>
<keyword evidence="1" id="KW-0732">Signal</keyword>
<protein>
    <recommendedName>
        <fullName evidence="4">CARDB domain-containing protein</fullName>
    </recommendedName>
</protein>
<dbReference type="EMBL" id="BDRX01000033">
    <property type="protein sequence ID" value="GBF92599.1"/>
    <property type="molecule type" value="Genomic_DNA"/>
</dbReference>
<sequence length="391" mass="42570">MSPRRAQGSAPLLAAALVFTALAVASALDWAPPVNQELRTRIYWEVAPNPSRPEPGGKFTWTLDFENLRNETMEGLRVALWANATEDQVNGAQYTVEYTVSDTPTWDLGGINDNPVTGVKSLQAHTTPQLLVAGKHFELRPTIFNFGKLKSPDGVTVGVIMTDVVKYLPSPWVCGSVAPNATFTVPKLGPGKSFEGSVMMTAPATAPKDFGFYLVVDPDCKYSKQEYPRGAADGVKFLEADMSTAPMPWFWGQQQKGTEDRAFKTAPAKPKAGKAISVKLTFENQGSEAGTLGLVKIWFFPFGDALFAPNYPNMDDRCNYTDPTASATFADVIVEPGKHKKVTIKDVPAPTEPGAYYLLAQADADCKNPYSFATTDQQVVAFVQYSVFTVK</sequence>
<gene>
    <name evidence="2" type="ORF">Rsub_05213</name>
</gene>
<accession>A0A2V0NZ54</accession>
<dbReference type="AlphaFoldDB" id="A0A2V0NZ54"/>
<proteinExistence type="predicted"/>
<feature type="signal peptide" evidence="1">
    <location>
        <begin position="1"/>
        <end position="27"/>
    </location>
</feature>
<evidence type="ECO:0008006" key="4">
    <source>
        <dbReference type="Google" id="ProtNLM"/>
    </source>
</evidence>
<comment type="caution">
    <text evidence="2">The sequence shown here is derived from an EMBL/GenBank/DDBJ whole genome shotgun (WGS) entry which is preliminary data.</text>
</comment>
<dbReference type="Proteomes" id="UP000247498">
    <property type="component" value="Unassembled WGS sequence"/>
</dbReference>
<evidence type="ECO:0000313" key="2">
    <source>
        <dbReference type="EMBL" id="GBF92599.1"/>
    </source>
</evidence>
<keyword evidence="3" id="KW-1185">Reference proteome</keyword>
<dbReference type="InParanoid" id="A0A2V0NZ54"/>
<feature type="chain" id="PRO_5015852295" description="CARDB domain-containing protein" evidence="1">
    <location>
        <begin position="28"/>
        <end position="391"/>
    </location>
</feature>
<reference evidence="2 3" key="1">
    <citation type="journal article" date="2018" name="Sci. Rep.">
        <title>Raphidocelis subcapitata (=Pseudokirchneriella subcapitata) provides an insight into genome evolution and environmental adaptations in the Sphaeropleales.</title>
        <authorList>
            <person name="Suzuki S."/>
            <person name="Yamaguchi H."/>
            <person name="Nakajima N."/>
            <person name="Kawachi M."/>
        </authorList>
    </citation>
    <scope>NUCLEOTIDE SEQUENCE [LARGE SCALE GENOMIC DNA]</scope>
    <source>
        <strain evidence="2 3">NIES-35</strain>
    </source>
</reference>
<name>A0A2V0NZ54_9CHLO</name>